<dbReference type="CDD" id="cd00009">
    <property type="entry name" value="AAA"/>
    <property type="match status" value="1"/>
</dbReference>
<comment type="caution">
    <text evidence="7">The sequence shown here is derived from an EMBL/GenBank/DDBJ whole genome shotgun (WGS) entry which is preliminary data.</text>
</comment>
<dbReference type="InterPro" id="IPR058031">
    <property type="entry name" value="AAA_lid_NorR"/>
</dbReference>
<evidence type="ECO:0000313" key="7">
    <source>
        <dbReference type="EMBL" id="TKD10415.1"/>
    </source>
</evidence>
<keyword evidence="1" id="KW-0547">Nucleotide-binding</keyword>
<keyword evidence="3" id="KW-0805">Transcription regulation</keyword>
<dbReference type="GO" id="GO:0003677">
    <property type="term" value="F:DNA binding"/>
    <property type="evidence" value="ECO:0007669"/>
    <property type="project" value="UniProtKB-KW"/>
</dbReference>
<dbReference type="InterPro" id="IPR027417">
    <property type="entry name" value="P-loop_NTPase"/>
</dbReference>
<dbReference type="PROSITE" id="PS00688">
    <property type="entry name" value="SIGMA54_INTERACT_3"/>
    <property type="match status" value="1"/>
</dbReference>
<reference evidence="7 8" key="1">
    <citation type="submission" date="2019-04" db="EMBL/GenBank/DDBJ databases">
        <authorList>
            <person name="Li Y."/>
            <person name="Wang J."/>
        </authorList>
    </citation>
    <scope>NUCLEOTIDE SEQUENCE [LARGE SCALE GENOMIC DNA]</scope>
    <source>
        <strain evidence="7 8">DSM 14668</strain>
    </source>
</reference>
<dbReference type="InterPro" id="IPR025944">
    <property type="entry name" value="Sigma_54_int_dom_CS"/>
</dbReference>
<name>A0A4U1JGH8_9BACT</name>
<dbReference type="InterPro" id="IPR025943">
    <property type="entry name" value="Sigma_54_int_dom_ATP-bd_2"/>
</dbReference>
<accession>A0A4U1JGH8</accession>
<evidence type="ECO:0000256" key="1">
    <source>
        <dbReference type="ARBA" id="ARBA00022741"/>
    </source>
</evidence>
<dbReference type="OrthoDB" id="5488837at2"/>
<keyword evidence="5" id="KW-0804">Transcription</keyword>
<feature type="domain" description="Sigma-54 factor interaction" evidence="6">
    <location>
        <begin position="214"/>
        <end position="445"/>
    </location>
</feature>
<dbReference type="GO" id="GO:0006355">
    <property type="term" value="P:regulation of DNA-templated transcription"/>
    <property type="evidence" value="ECO:0007669"/>
    <property type="project" value="InterPro"/>
</dbReference>
<dbReference type="Gene3D" id="1.10.8.60">
    <property type="match status" value="1"/>
</dbReference>
<organism evidence="7 8">
    <name type="scientific">Polyangium fumosum</name>
    <dbReference type="NCBI Taxonomy" id="889272"/>
    <lineage>
        <taxon>Bacteria</taxon>
        <taxon>Pseudomonadati</taxon>
        <taxon>Myxococcota</taxon>
        <taxon>Polyangia</taxon>
        <taxon>Polyangiales</taxon>
        <taxon>Polyangiaceae</taxon>
        <taxon>Polyangium</taxon>
    </lineage>
</organism>
<evidence type="ECO:0000256" key="5">
    <source>
        <dbReference type="ARBA" id="ARBA00023163"/>
    </source>
</evidence>
<evidence type="ECO:0000256" key="4">
    <source>
        <dbReference type="ARBA" id="ARBA00023125"/>
    </source>
</evidence>
<dbReference type="SMART" id="SM00382">
    <property type="entry name" value="AAA"/>
    <property type="match status" value="1"/>
</dbReference>
<dbReference type="GO" id="GO:0005524">
    <property type="term" value="F:ATP binding"/>
    <property type="evidence" value="ECO:0007669"/>
    <property type="project" value="UniProtKB-KW"/>
</dbReference>
<dbReference type="Pfam" id="PF00158">
    <property type="entry name" value="Sigma54_activat"/>
    <property type="match status" value="1"/>
</dbReference>
<dbReference type="RefSeq" id="WP_136928379.1">
    <property type="nucleotide sequence ID" value="NZ_SSMQ01000006.1"/>
</dbReference>
<dbReference type="InterPro" id="IPR003593">
    <property type="entry name" value="AAA+_ATPase"/>
</dbReference>
<dbReference type="Gene3D" id="3.40.50.300">
    <property type="entry name" value="P-loop containing nucleotide triphosphate hydrolases"/>
    <property type="match status" value="1"/>
</dbReference>
<dbReference type="Pfam" id="PF25601">
    <property type="entry name" value="AAA_lid_14"/>
    <property type="match status" value="1"/>
</dbReference>
<evidence type="ECO:0000256" key="2">
    <source>
        <dbReference type="ARBA" id="ARBA00022840"/>
    </source>
</evidence>
<sequence length="582" mass="62097">MQDLLATLCASLLAARTFEGAAGATLAPMLGRAAEALGAGRHAGRGRILRGMVHLRPGDGYRGLVVMEFGAAAARPIEAGTPAHLPSASAWRWVATYGCAVTIDVTLGKVEPHLGEGGVVVREKLAGPDVTFGRESAARLLERAATHLAVVPLRLPGSVIGMISLEADCQAAIGRPFWGPEMLGALQLLADVAAPHLAALPMAPPPAAPADELLPVLGAKMAGLVQMARVFAEQEETILLGGPTGAGKSRIARWCHARSRRKGKRFEALDLMTVPDELQMGELFGWKKGAFSGAVTENPGAVARADGGTLFIDEIDKLSLKAQAGLLQVLEERRYRALGDGSGERRADVRFLVGTNADLGAAVLAGKFREDLYYRINVLPVKLLPLDERADEIPQWAHYMLQRRHAESAAEGRARVAPLAERALIAARWPGNLRQLDNIIRRAYALALVEHGGATSEITLEARHVERALGYEGGGGAKDSAFASIRRAAEAVVDEAERREAAGEVLDLDLAEAFRGVVLGTAARRRSSKEAAFRLLGKAGVVQNRNHQKAFRREIEKVNALVRALGQDGAGPFDDLVEKDET</sequence>
<evidence type="ECO:0000313" key="8">
    <source>
        <dbReference type="Proteomes" id="UP000309215"/>
    </source>
</evidence>
<dbReference type="EMBL" id="SSMQ01000006">
    <property type="protein sequence ID" value="TKD10415.1"/>
    <property type="molecule type" value="Genomic_DNA"/>
</dbReference>
<dbReference type="AlphaFoldDB" id="A0A4U1JGH8"/>
<dbReference type="SUPFAM" id="SSF52540">
    <property type="entry name" value="P-loop containing nucleoside triphosphate hydrolases"/>
    <property type="match status" value="1"/>
</dbReference>
<dbReference type="PROSITE" id="PS50045">
    <property type="entry name" value="SIGMA54_INTERACT_4"/>
    <property type="match status" value="1"/>
</dbReference>
<dbReference type="PROSITE" id="PS00676">
    <property type="entry name" value="SIGMA54_INTERACT_2"/>
    <property type="match status" value="1"/>
</dbReference>
<evidence type="ECO:0000259" key="6">
    <source>
        <dbReference type="PROSITE" id="PS50045"/>
    </source>
</evidence>
<keyword evidence="8" id="KW-1185">Reference proteome</keyword>
<evidence type="ECO:0000256" key="3">
    <source>
        <dbReference type="ARBA" id="ARBA00023015"/>
    </source>
</evidence>
<protein>
    <submittedName>
        <fullName evidence="7">Sigma-54-dependent Fis family transcriptional regulator</fullName>
    </submittedName>
</protein>
<gene>
    <name evidence="7" type="ORF">E8A74_08185</name>
</gene>
<dbReference type="PANTHER" id="PTHR32071">
    <property type="entry name" value="TRANSCRIPTIONAL REGULATORY PROTEIN"/>
    <property type="match status" value="1"/>
</dbReference>
<keyword evidence="4" id="KW-0238">DNA-binding</keyword>
<keyword evidence="2" id="KW-0067">ATP-binding</keyword>
<dbReference type="InterPro" id="IPR002078">
    <property type="entry name" value="Sigma_54_int"/>
</dbReference>
<proteinExistence type="predicted"/>
<dbReference type="Proteomes" id="UP000309215">
    <property type="component" value="Unassembled WGS sequence"/>
</dbReference>